<keyword evidence="1" id="KW-0812">Transmembrane</keyword>
<reference evidence="2 3" key="1">
    <citation type="submission" date="2017-08" db="EMBL/GenBank/DDBJ databases">
        <authorList>
            <person name="de Groot N.N."/>
        </authorList>
    </citation>
    <scope>NUCLEOTIDE SEQUENCE [LARGE SCALE GENOMIC DNA]</scope>
    <source>
        <strain evidence="2 3">JC85</strain>
    </source>
</reference>
<sequence>MSLQDLAWLAMAAYAVHVMEEHTFDWRNWARSVVGLPVEWADFYVTNAVVIAVGVAQAQLAPTLPLVPLIFAALMLINAVFFHILPVIRTKGRFSPGLATAVVLFLPAGTAIFMKAADEGHLDFATGLCAFLGGALLMAYPVVMLHLKARPYFQQAAK</sequence>
<dbReference type="OrthoDB" id="1494400at2"/>
<dbReference type="RefSeq" id="WP_097139845.1">
    <property type="nucleotide sequence ID" value="NZ_OBQD01000007.1"/>
</dbReference>
<evidence type="ECO:0000313" key="3">
    <source>
        <dbReference type="Proteomes" id="UP000219167"/>
    </source>
</evidence>
<dbReference type="Pfam" id="PF13787">
    <property type="entry name" value="HXXEE"/>
    <property type="match status" value="1"/>
</dbReference>
<dbReference type="Proteomes" id="UP000219167">
    <property type="component" value="Unassembled WGS sequence"/>
</dbReference>
<gene>
    <name evidence="2" type="ORF">SAMN05892877_107221</name>
</gene>
<keyword evidence="1" id="KW-1133">Transmembrane helix</keyword>
<proteinExistence type="predicted"/>
<feature type="transmembrane region" description="Helical" evidence="1">
    <location>
        <begin position="97"/>
        <end position="116"/>
    </location>
</feature>
<name>A0A285UF13_9HYPH</name>
<dbReference type="EMBL" id="OBQD01000007">
    <property type="protein sequence ID" value="SOC40412.1"/>
    <property type="molecule type" value="Genomic_DNA"/>
</dbReference>
<organism evidence="2 3">
    <name type="scientific">Rhizobium subbaraonis</name>
    <dbReference type="NCBI Taxonomy" id="908946"/>
    <lineage>
        <taxon>Bacteria</taxon>
        <taxon>Pseudomonadati</taxon>
        <taxon>Pseudomonadota</taxon>
        <taxon>Alphaproteobacteria</taxon>
        <taxon>Hyphomicrobiales</taxon>
        <taxon>Rhizobiaceae</taxon>
        <taxon>Rhizobium/Agrobacterium group</taxon>
        <taxon>Rhizobium</taxon>
    </lineage>
</organism>
<keyword evidence="3" id="KW-1185">Reference proteome</keyword>
<feature type="transmembrane region" description="Helical" evidence="1">
    <location>
        <begin position="122"/>
        <end position="143"/>
    </location>
</feature>
<dbReference type="InterPro" id="IPR025671">
    <property type="entry name" value="HXXEE"/>
</dbReference>
<dbReference type="AlphaFoldDB" id="A0A285UF13"/>
<evidence type="ECO:0000313" key="2">
    <source>
        <dbReference type="EMBL" id="SOC40412.1"/>
    </source>
</evidence>
<accession>A0A285UF13</accession>
<feature type="transmembrane region" description="Helical" evidence="1">
    <location>
        <begin position="66"/>
        <end position="85"/>
    </location>
</feature>
<protein>
    <submittedName>
        <fullName evidence="2">Uncharacterized protein with HXXEE motif</fullName>
    </submittedName>
</protein>
<evidence type="ECO:0000256" key="1">
    <source>
        <dbReference type="SAM" id="Phobius"/>
    </source>
</evidence>
<keyword evidence="1" id="KW-0472">Membrane</keyword>